<evidence type="ECO:0000256" key="1">
    <source>
        <dbReference type="SAM" id="MobiDB-lite"/>
    </source>
</evidence>
<protein>
    <submittedName>
        <fullName evidence="2">DNA replication protein</fullName>
    </submittedName>
</protein>
<feature type="compositionally biased region" description="Basic and acidic residues" evidence="1">
    <location>
        <begin position="16"/>
        <end position="33"/>
    </location>
</feature>
<accession>A0AAU8L038</accession>
<proteinExistence type="predicted"/>
<dbReference type="InterPro" id="IPR011604">
    <property type="entry name" value="PDDEXK-like_dom_sf"/>
</dbReference>
<evidence type="ECO:0000313" key="2">
    <source>
        <dbReference type="EMBL" id="XCN28486.1"/>
    </source>
</evidence>
<dbReference type="EMBL" id="PP869205">
    <property type="protein sequence ID" value="XCN28486.1"/>
    <property type="molecule type" value="Genomic_DNA"/>
</dbReference>
<reference evidence="2" key="1">
    <citation type="submission" date="2024-06" db="EMBL/GenBank/DDBJ databases">
        <authorList>
            <person name="Ma Y."/>
            <person name="Tan X."/>
            <person name="Yang Y."/>
        </authorList>
    </citation>
    <scope>NUCLEOTIDE SEQUENCE</scope>
</reference>
<name>A0AAU8L038_9CAUD</name>
<organism evidence="2">
    <name type="scientific">Pseudomonas phage PA_L9</name>
    <dbReference type="NCBI Taxonomy" id="3232177"/>
    <lineage>
        <taxon>Viruses</taxon>
        <taxon>Duplodnaviria</taxon>
        <taxon>Heunggongvirae</taxon>
        <taxon>Uroviricota</taxon>
        <taxon>Caudoviricetes</taxon>
        <taxon>Samunavirus</taxon>
    </lineage>
</organism>
<dbReference type="Gene3D" id="3.90.320.10">
    <property type="match status" value="1"/>
</dbReference>
<gene>
    <name evidence="2" type="primary">PAL9_94</name>
</gene>
<feature type="region of interest" description="Disordered" evidence="1">
    <location>
        <begin position="1"/>
        <end position="34"/>
    </location>
</feature>
<sequence length="335" mass="38663">MPTIRRPTSGKPPATRTEEVLKRRRSSPEEKPSTRLRIRAARNLVQPASSGLGEVVRAPNTDYVYGDAIRPAARQSKPMRTGEYLHVSDLIHRCVRARALHELHQLSLPQQRLTVSDLTTFAQGDAIHDVGKSLARDGAPYLTWGKWSCKCEYLKHEDPCLYEEIDQEEVCPHCHTHVDQYHEVSFFDEEYGVVGNPDLLFYIPRSSAYHVVELKSISHEQWKELSRPKPEHVLQVVWYWLLMRRAGKRMTDRCSIVYYTKGWLFGDQSNHKEFLVEPEKEVKRLDDMIEDAKRYRAHRKALIAKTSAPLPTRTCAREDVKAAKACPVCELCFRS</sequence>